<keyword evidence="2" id="KW-0472">Membrane</keyword>
<accession>E6ZGS1</accession>
<keyword evidence="2" id="KW-1133">Transmembrane helix</keyword>
<keyword evidence="2" id="KW-0812">Transmembrane</keyword>
<feature type="transmembrane region" description="Helical" evidence="2">
    <location>
        <begin position="6"/>
        <end position="27"/>
    </location>
</feature>
<sequence>MVFFYPTIEIPLLCFGITLWILCCHFAKKHREAEGWPPTPTNSPSVYVIPIYEEEREDEEVMDIYEAEFQPPHRDPPMYCSRNVGPPPPYRFEPPSYPDQPPSYTDPPAYSENP</sequence>
<name>E6ZGS1_DICLA</name>
<protein>
    <submittedName>
        <fullName evidence="3">Uncharacterized protein</fullName>
    </submittedName>
</protein>
<evidence type="ECO:0000256" key="1">
    <source>
        <dbReference type="SAM" id="MobiDB-lite"/>
    </source>
</evidence>
<evidence type="ECO:0000256" key="2">
    <source>
        <dbReference type="SAM" id="Phobius"/>
    </source>
</evidence>
<reference evidence="3" key="3">
    <citation type="journal article" date="2011" name="Mar. Genomics">
        <title>Comparative analysis of intronless genes in teleost fish genomes: Insights into their evolution and molecular function.</title>
        <authorList>
            <person name="Tine M."/>
            <person name="Kuhl H."/>
            <person name="Beck A."/>
            <person name="Bargelloni L."/>
            <person name="Reinhardt R."/>
        </authorList>
    </citation>
    <scope>NUCLEOTIDE SEQUENCE</scope>
</reference>
<feature type="region of interest" description="Disordered" evidence="1">
    <location>
        <begin position="70"/>
        <end position="114"/>
    </location>
</feature>
<proteinExistence type="predicted"/>
<evidence type="ECO:0000313" key="3">
    <source>
        <dbReference type="EMBL" id="CBN81255.1"/>
    </source>
</evidence>
<feature type="compositionally biased region" description="Pro residues" evidence="1">
    <location>
        <begin position="85"/>
        <end position="105"/>
    </location>
</feature>
<reference evidence="3" key="2">
    <citation type="journal article" date="2011" name="Genomics">
        <title>Directed sequencing and annotation of three Dicentrarchus labrax L. chromosomes by applying Sanger- and pyrosequencing technologies on pooled DNA of comparatively mapped BAC clones.</title>
        <authorList>
            <person name="Kuhl H."/>
            <person name="Tine M."/>
            <person name="Beck A."/>
            <person name="Timmermann B."/>
            <person name="Kodira C."/>
            <person name="Reinhardt R."/>
        </authorList>
    </citation>
    <scope>NUCLEOTIDE SEQUENCE</scope>
</reference>
<dbReference type="AlphaFoldDB" id="E6ZGS1"/>
<dbReference type="EMBL" id="FQ310507">
    <property type="protein sequence ID" value="CBN81255.1"/>
    <property type="molecule type" value="Genomic_DNA"/>
</dbReference>
<organism evidence="3">
    <name type="scientific">Dicentrarchus labrax</name>
    <name type="common">European seabass</name>
    <name type="synonym">Morone labrax</name>
    <dbReference type="NCBI Taxonomy" id="13489"/>
    <lineage>
        <taxon>Eukaryota</taxon>
        <taxon>Metazoa</taxon>
        <taxon>Chordata</taxon>
        <taxon>Craniata</taxon>
        <taxon>Vertebrata</taxon>
        <taxon>Euteleostomi</taxon>
        <taxon>Actinopterygii</taxon>
        <taxon>Neopterygii</taxon>
        <taxon>Teleostei</taxon>
        <taxon>Neoteleostei</taxon>
        <taxon>Acanthomorphata</taxon>
        <taxon>Eupercaria</taxon>
        <taxon>Moronidae</taxon>
        <taxon>Dicentrarchus</taxon>
    </lineage>
</organism>
<gene>
    <name evidence="3" type="ORF">DLA_Ib00970</name>
</gene>
<reference evidence="3" key="1">
    <citation type="journal article" date="2011" name="Comp. Biochem. Physiol. Part D Genomics Proteomics">
        <title>Analysis of single nucleotide polymorphisms in three chromosomes of European sea bass Dicentrarchus labrax.</title>
        <authorList>
            <person name="Kuhl H."/>
            <person name="Tine M."/>
            <person name="Hecht J."/>
            <person name="Knaust F."/>
            <person name="Reinhardt R."/>
        </authorList>
    </citation>
    <scope>NUCLEOTIDE SEQUENCE</scope>
</reference>